<dbReference type="InterPro" id="IPR013655">
    <property type="entry name" value="PAS_fold_3"/>
</dbReference>
<evidence type="ECO:0000256" key="18">
    <source>
        <dbReference type="ARBA" id="ARBA00030800"/>
    </source>
</evidence>
<dbReference type="PRINTS" id="PR00344">
    <property type="entry name" value="BCTRLSENSOR"/>
</dbReference>
<dbReference type="SMART" id="SM00091">
    <property type="entry name" value="PAS"/>
    <property type="match status" value="2"/>
</dbReference>
<feature type="domain" description="PAS" evidence="21">
    <location>
        <begin position="230"/>
        <end position="302"/>
    </location>
</feature>
<evidence type="ECO:0000256" key="16">
    <source>
        <dbReference type="ARBA" id="ARBA00023014"/>
    </source>
</evidence>
<comment type="function">
    <text evidence="17">Member of the two-component regulatory system NreB/NreC involved in the control of dissimilatory nitrate/nitrite reduction in response to oxygen. NreB functions as a direct oxygen sensor histidine kinase which is autophosphorylated, in the absence of oxygen, probably at the conserved histidine residue, and transfers its phosphate group probably to a conserved aspartate residue of NreC. NreB/NreC activates the expression of the nitrate (narGHJI) and nitrite (nir) reductase operons, as well as the putative nitrate transporter gene narT.</text>
</comment>
<accession>A0ABN6DWL4</accession>
<evidence type="ECO:0000256" key="17">
    <source>
        <dbReference type="ARBA" id="ARBA00024827"/>
    </source>
</evidence>
<dbReference type="InterPro" id="IPR000700">
    <property type="entry name" value="PAS-assoc_C"/>
</dbReference>
<evidence type="ECO:0000259" key="21">
    <source>
        <dbReference type="PROSITE" id="PS50112"/>
    </source>
</evidence>
<keyword evidence="7" id="KW-0963">Cytoplasm</keyword>
<dbReference type="Proteomes" id="UP001319827">
    <property type="component" value="Chromosome"/>
</dbReference>
<evidence type="ECO:0000256" key="1">
    <source>
        <dbReference type="ARBA" id="ARBA00000085"/>
    </source>
</evidence>
<keyword evidence="14" id="KW-0408">Iron</keyword>
<keyword evidence="6" id="KW-0004">4Fe-4S</keyword>
<dbReference type="SMART" id="SM00086">
    <property type="entry name" value="PAC"/>
    <property type="match status" value="2"/>
</dbReference>
<dbReference type="InterPro" id="IPR013656">
    <property type="entry name" value="PAS_4"/>
</dbReference>
<dbReference type="NCBIfam" id="TIGR00229">
    <property type="entry name" value="sensory_box"/>
    <property type="match status" value="2"/>
</dbReference>
<dbReference type="Pfam" id="PF02518">
    <property type="entry name" value="HATPase_c"/>
    <property type="match status" value="1"/>
</dbReference>
<gene>
    <name evidence="23" type="ORF">DESUT3_14910</name>
</gene>
<evidence type="ECO:0000256" key="3">
    <source>
        <dbReference type="ARBA" id="ARBA00004496"/>
    </source>
</evidence>
<name>A0ABN6DWL4_9BACT</name>
<dbReference type="Gene3D" id="3.30.565.10">
    <property type="entry name" value="Histidine kinase-like ATPase, C-terminal domain"/>
    <property type="match status" value="1"/>
</dbReference>
<keyword evidence="19" id="KW-1133">Transmembrane helix</keyword>
<evidence type="ECO:0000313" key="24">
    <source>
        <dbReference type="Proteomes" id="UP001319827"/>
    </source>
</evidence>
<evidence type="ECO:0000256" key="13">
    <source>
        <dbReference type="ARBA" id="ARBA00022840"/>
    </source>
</evidence>
<keyword evidence="16" id="KW-0411">Iron-sulfur</keyword>
<keyword evidence="24" id="KW-1185">Reference proteome</keyword>
<dbReference type="InterPro" id="IPR001610">
    <property type="entry name" value="PAC"/>
</dbReference>
<feature type="domain" description="Histidine kinase" evidence="20">
    <location>
        <begin position="378"/>
        <end position="573"/>
    </location>
</feature>
<dbReference type="InterPro" id="IPR011712">
    <property type="entry name" value="Sig_transdc_His_kin_sub3_dim/P"/>
</dbReference>
<evidence type="ECO:0000256" key="10">
    <source>
        <dbReference type="ARBA" id="ARBA00022723"/>
    </source>
</evidence>
<dbReference type="CDD" id="cd00130">
    <property type="entry name" value="PAS"/>
    <property type="match status" value="2"/>
</dbReference>
<evidence type="ECO:0000259" key="22">
    <source>
        <dbReference type="PROSITE" id="PS50113"/>
    </source>
</evidence>
<evidence type="ECO:0000259" key="20">
    <source>
        <dbReference type="PROSITE" id="PS50109"/>
    </source>
</evidence>
<dbReference type="InterPro" id="IPR036890">
    <property type="entry name" value="HATPase_C_sf"/>
</dbReference>
<organism evidence="23 24">
    <name type="scientific">Desulfuromonas versatilis</name>
    <dbReference type="NCBI Taxonomy" id="2802975"/>
    <lineage>
        <taxon>Bacteria</taxon>
        <taxon>Pseudomonadati</taxon>
        <taxon>Thermodesulfobacteriota</taxon>
        <taxon>Desulfuromonadia</taxon>
        <taxon>Desulfuromonadales</taxon>
        <taxon>Desulfuromonadaceae</taxon>
        <taxon>Desulfuromonas</taxon>
    </lineage>
</organism>
<keyword evidence="19" id="KW-0812">Transmembrane</keyword>
<dbReference type="Pfam" id="PF07730">
    <property type="entry name" value="HisKA_3"/>
    <property type="match status" value="1"/>
</dbReference>
<dbReference type="InterPro" id="IPR035965">
    <property type="entry name" value="PAS-like_dom_sf"/>
</dbReference>
<dbReference type="EC" id="2.7.13.3" evidence="4"/>
<evidence type="ECO:0000256" key="8">
    <source>
        <dbReference type="ARBA" id="ARBA00022553"/>
    </source>
</evidence>
<evidence type="ECO:0000256" key="15">
    <source>
        <dbReference type="ARBA" id="ARBA00023012"/>
    </source>
</evidence>
<dbReference type="SUPFAM" id="SSF55785">
    <property type="entry name" value="PYP-like sensor domain (PAS domain)"/>
    <property type="match status" value="2"/>
</dbReference>
<dbReference type="SUPFAM" id="SSF55874">
    <property type="entry name" value="ATPase domain of HSP90 chaperone/DNA topoisomerase II/histidine kinase"/>
    <property type="match status" value="1"/>
</dbReference>
<dbReference type="Pfam" id="PF08447">
    <property type="entry name" value="PAS_3"/>
    <property type="match status" value="1"/>
</dbReference>
<reference evidence="23 24" key="1">
    <citation type="journal article" date="2016" name="C (Basel)">
        <title>Selective Growth of and Electricity Production by Marine Exoelectrogenic Bacteria in Self-Aggregated Hydrogel of Microbially Reduced Graphene Oxide.</title>
        <authorList>
            <person name="Yoshida N."/>
            <person name="Goto Y."/>
            <person name="Miyata Y."/>
        </authorList>
    </citation>
    <scope>NUCLEOTIDE SEQUENCE [LARGE SCALE GENOMIC DNA]</scope>
    <source>
        <strain evidence="23 24">NIT-T3</strain>
    </source>
</reference>
<keyword evidence="10" id="KW-0479">Metal-binding</keyword>
<dbReference type="InterPro" id="IPR005467">
    <property type="entry name" value="His_kinase_dom"/>
</dbReference>
<sequence length="573" mass="65765">MQTKPRESSAQFNISQQETDLKLQNQSRISPKSLLILLVVWIFLAELCDMVILHHLPPLPPLTRSVIDATFLLVVLSPVYFLMYRPLVRAWEEGKRMHFALRQSEERYRSLVEDIDFGISLIGADHKILMTNRAQSRYYQKPAEAFIGRQCFREFAGKDHICARCPGVTAMAENRPVEVEGERVRADGTRWYAHIHAFPVFGPDGRPTGFIEVTEDVTERKRIERKLVENEERLNFALEATRDGLWDFNLTTGEVYFSPRWVEMLGYRPEEVAPEYYTWEKLLHPDDRDRVLEALTEHVEGRAATYEAEVRMKTEAGGWIWILTRGQVVRRDQQGKALRMIGTHTDITDRKRAEEEIRFLNHQLINLAEEERARLARDLHDEFGQILTTLQLGMETLRNMTRNMGKEAEGQYQRLIGLIALLGDHVRDVSAQLRPNILDNLGLVSTLQWHIEKFSVQVPDLRVELTVAGEARRLGRDMELALYRISQEALNNTAKHSRAEHAWIELEYGQDQVALTLRDDGLGFDPQQTRDAENGFKGIGLLGIRERVGALGGTLDIRSEPGRGTAIRVMLPA</sequence>
<feature type="domain" description="PAC" evidence="22">
    <location>
        <begin position="177"/>
        <end position="229"/>
    </location>
</feature>
<evidence type="ECO:0000256" key="5">
    <source>
        <dbReference type="ARBA" id="ARBA00017322"/>
    </source>
</evidence>
<evidence type="ECO:0000256" key="7">
    <source>
        <dbReference type="ARBA" id="ARBA00022490"/>
    </source>
</evidence>
<evidence type="ECO:0000256" key="14">
    <source>
        <dbReference type="ARBA" id="ARBA00023004"/>
    </source>
</evidence>
<evidence type="ECO:0000256" key="6">
    <source>
        <dbReference type="ARBA" id="ARBA00022485"/>
    </source>
</evidence>
<evidence type="ECO:0000256" key="12">
    <source>
        <dbReference type="ARBA" id="ARBA00022777"/>
    </source>
</evidence>
<keyword evidence="8" id="KW-0597">Phosphoprotein</keyword>
<dbReference type="Gene3D" id="1.20.5.1930">
    <property type="match status" value="1"/>
</dbReference>
<evidence type="ECO:0000256" key="9">
    <source>
        <dbReference type="ARBA" id="ARBA00022679"/>
    </source>
</evidence>
<keyword evidence="9" id="KW-0808">Transferase</keyword>
<evidence type="ECO:0000313" key="23">
    <source>
        <dbReference type="EMBL" id="BCR04422.1"/>
    </source>
</evidence>
<keyword evidence="11" id="KW-0547">Nucleotide-binding</keyword>
<keyword evidence="13" id="KW-0067">ATP-binding</keyword>
<dbReference type="InterPro" id="IPR050482">
    <property type="entry name" value="Sensor_HK_TwoCompSys"/>
</dbReference>
<feature type="transmembrane region" description="Helical" evidence="19">
    <location>
        <begin position="34"/>
        <end position="54"/>
    </location>
</feature>
<dbReference type="Gene3D" id="3.30.450.20">
    <property type="entry name" value="PAS domain"/>
    <property type="match status" value="2"/>
</dbReference>
<dbReference type="PROSITE" id="PS50113">
    <property type="entry name" value="PAC"/>
    <property type="match status" value="2"/>
</dbReference>
<reference evidence="23 24" key="2">
    <citation type="journal article" date="2021" name="Int. J. Syst. Evol. Microbiol.">
        <title>Isolation and Polyphasic Characterization of Desulfuromonas versatilis sp. Nov., an Electrogenic Bacteria Capable of Versatile Metabolism Isolated from a Graphene Oxide-Reducing Enrichment Culture.</title>
        <authorList>
            <person name="Xie L."/>
            <person name="Yoshida N."/>
            <person name="Ishii S."/>
            <person name="Meng L."/>
        </authorList>
    </citation>
    <scope>NUCLEOTIDE SEQUENCE [LARGE SCALE GENOMIC DNA]</scope>
    <source>
        <strain evidence="23 24">NIT-T3</strain>
    </source>
</reference>
<dbReference type="EMBL" id="AP024355">
    <property type="protein sequence ID" value="BCR04422.1"/>
    <property type="molecule type" value="Genomic_DNA"/>
</dbReference>
<evidence type="ECO:0000256" key="4">
    <source>
        <dbReference type="ARBA" id="ARBA00012438"/>
    </source>
</evidence>
<comment type="catalytic activity">
    <reaction evidence="1">
        <text>ATP + protein L-histidine = ADP + protein N-phospho-L-histidine.</text>
        <dbReference type="EC" id="2.7.13.3"/>
    </reaction>
</comment>
<dbReference type="Pfam" id="PF08448">
    <property type="entry name" value="PAS_4"/>
    <property type="match status" value="1"/>
</dbReference>
<dbReference type="PROSITE" id="PS50112">
    <property type="entry name" value="PAS"/>
    <property type="match status" value="1"/>
</dbReference>
<dbReference type="InterPro" id="IPR004358">
    <property type="entry name" value="Sig_transdc_His_kin-like_C"/>
</dbReference>
<dbReference type="InterPro" id="IPR003594">
    <property type="entry name" value="HATPase_dom"/>
</dbReference>
<feature type="transmembrane region" description="Helical" evidence="19">
    <location>
        <begin position="66"/>
        <end position="87"/>
    </location>
</feature>
<comment type="subcellular location">
    <subcellularLocation>
        <location evidence="3">Cytoplasm</location>
    </subcellularLocation>
</comment>
<keyword evidence="19" id="KW-0472">Membrane</keyword>
<evidence type="ECO:0000256" key="2">
    <source>
        <dbReference type="ARBA" id="ARBA00001966"/>
    </source>
</evidence>
<keyword evidence="12" id="KW-0418">Kinase</keyword>
<proteinExistence type="predicted"/>
<keyword evidence="15" id="KW-0902">Two-component regulatory system</keyword>
<dbReference type="PROSITE" id="PS50109">
    <property type="entry name" value="HIS_KIN"/>
    <property type="match status" value="1"/>
</dbReference>
<feature type="domain" description="PAC" evidence="22">
    <location>
        <begin position="306"/>
        <end position="359"/>
    </location>
</feature>
<dbReference type="PANTHER" id="PTHR24421:SF10">
    <property type="entry name" value="NITRATE_NITRITE SENSOR PROTEIN NARQ"/>
    <property type="match status" value="1"/>
</dbReference>
<dbReference type="PANTHER" id="PTHR24421">
    <property type="entry name" value="NITRATE/NITRITE SENSOR PROTEIN NARX-RELATED"/>
    <property type="match status" value="1"/>
</dbReference>
<dbReference type="CDD" id="cd16917">
    <property type="entry name" value="HATPase_UhpB-NarQ-NarX-like"/>
    <property type="match status" value="1"/>
</dbReference>
<evidence type="ECO:0000256" key="11">
    <source>
        <dbReference type="ARBA" id="ARBA00022741"/>
    </source>
</evidence>
<evidence type="ECO:0000256" key="19">
    <source>
        <dbReference type="SAM" id="Phobius"/>
    </source>
</evidence>
<protein>
    <recommendedName>
        <fullName evidence="5">Oxygen sensor histidine kinase NreB</fullName>
        <ecNumber evidence="4">2.7.13.3</ecNumber>
    </recommendedName>
    <alternativeName>
        <fullName evidence="18">Nitrogen regulation protein B</fullName>
    </alternativeName>
</protein>
<comment type="cofactor">
    <cofactor evidence="2">
        <name>[4Fe-4S] cluster</name>
        <dbReference type="ChEBI" id="CHEBI:49883"/>
    </cofactor>
</comment>
<dbReference type="InterPro" id="IPR000014">
    <property type="entry name" value="PAS"/>
</dbReference>
<dbReference type="SMART" id="SM00387">
    <property type="entry name" value="HATPase_c"/>
    <property type="match status" value="1"/>
</dbReference>